<sequence length="773" mass="85979">MSSPEAYTAPPRPTSLEVSPISENRDIMVSSPEPRGLKRKDSQTPASSEAQIHPTKKLKASDSRLDDDDDHATDSTRESTIGSGRSVSPVDDETYTPDSPEMHKALDRTTAVERAKSRRVEERARKKQSKEEEERARRAIEEFEQDRMEANFTQTMSEHERIRRQGEMSLNDLMQHQTTQVQTSPPREPGYFDVVGLERPQKQLHHFATKKSRSAMHADEVLRQEQATFAAGAVQRHKNDNVAEAGAEQTNGDAALAGHEQSSSSFAEAGEELSNGDAAVAGRKHSDGDSAAITSEKTKRSVTFSEEVSVFTFSSGNGSVVSSDAEDSASEDEDDHEHEVESTDHSAGDYNRGNAQNVGLKDAQGNEERNDSLELHTTPAFKSGPAGDPHVVRAEVMGADKTLSGTGLTDRIEQADHSRHTTSMKTPKPSEHGVVSTDLDLNNTALLDSKFGTVDANYPQDPSPNARLLHVTLEDQFDKLESIILNSLSHGDLTEIFASNFLLSLTMRFYSDWIDLSRAWHFSGNALSIEAVRLDMDLVKWIYRVLWHATNANTVWDATGVLRVRRDKAWGRRERRDSIDSNATEPESGDCGVVTNALLGESVTREAGTQRDGDGEERREVEWALRMSWLEWAREDGLFRGYSEGDVHVQRTLWMLLVAEYSVVVEYGVHHLYHKDGNDTSDDNNDDNNTGRNSKGDSHVIGDNDNSHVDDGSTDTENEDDIELVVTGANYRQQQRTLHRHSSRTSPAIPRRGSRDHTGPEPSVPYRGTWNRE</sequence>
<name>A0A8H3VJQ4_VENIN</name>
<evidence type="ECO:0000256" key="1">
    <source>
        <dbReference type="SAM" id="MobiDB-lite"/>
    </source>
</evidence>
<accession>A0A8H3VJQ4</accession>
<proteinExistence type="predicted"/>
<feature type="region of interest" description="Disordered" evidence="1">
    <location>
        <begin position="732"/>
        <end position="773"/>
    </location>
</feature>
<dbReference type="EMBL" id="WNWS01000003">
    <property type="protein sequence ID" value="KAE9988933.1"/>
    <property type="molecule type" value="Genomic_DNA"/>
</dbReference>
<feature type="region of interest" description="Disordered" evidence="1">
    <location>
        <begin position="315"/>
        <end position="358"/>
    </location>
</feature>
<evidence type="ECO:0000313" key="2">
    <source>
        <dbReference type="EMBL" id="KAE9988933.1"/>
    </source>
</evidence>
<feature type="region of interest" description="Disordered" evidence="1">
    <location>
        <begin position="1"/>
        <end position="159"/>
    </location>
</feature>
<feature type="region of interest" description="Disordered" evidence="1">
    <location>
        <begin position="233"/>
        <end position="301"/>
    </location>
</feature>
<feature type="compositionally biased region" description="Basic and acidic residues" evidence="1">
    <location>
        <begin position="694"/>
        <end position="711"/>
    </location>
</feature>
<dbReference type="Proteomes" id="UP000447873">
    <property type="component" value="Unassembled WGS sequence"/>
</dbReference>
<dbReference type="AlphaFoldDB" id="A0A8H3VJQ4"/>
<organism evidence="2 3">
    <name type="scientific">Venturia inaequalis</name>
    <name type="common">Apple scab fungus</name>
    <dbReference type="NCBI Taxonomy" id="5025"/>
    <lineage>
        <taxon>Eukaryota</taxon>
        <taxon>Fungi</taxon>
        <taxon>Dikarya</taxon>
        <taxon>Ascomycota</taxon>
        <taxon>Pezizomycotina</taxon>
        <taxon>Dothideomycetes</taxon>
        <taxon>Pleosporomycetidae</taxon>
        <taxon>Venturiales</taxon>
        <taxon>Venturiaceae</taxon>
        <taxon>Venturia</taxon>
    </lineage>
</organism>
<protein>
    <submittedName>
        <fullName evidence="2">Uncharacterized protein</fullName>
    </submittedName>
</protein>
<gene>
    <name evidence="2" type="ORF">EG328_005643</name>
</gene>
<evidence type="ECO:0000313" key="3">
    <source>
        <dbReference type="Proteomes" id="UP000447873"/>
    </source>
</evidence>
<feature type="compositionally biased region" description="Basic and acidic residues" evidence="1">
    <location>
        <begin position="100"/>
        <end position="149"/>
    </location>
</feature>
<comment type="caution">
    <text evidence="2">The sequence shown here is derived from an EMBL/GenBank/DDBJ whole genome shotgun (WGS) entry which is preliminary data.</text>
</comment>
<feature type="compositionally biased region" description="Acidic residues" evidence="1">
    <location>
        <begin position="324"/>
        <end position="336"/>
    </location>
</feature>
<feature type="compositionally biased region" description="Basic and acidic residues" evidence="1">
    <location>
        <begin position="337"/>
        <end position="347"/>
    </location>
</feature>
<reference evidence="2 3" key="1">
    <citation type="submission" date="2018-12" db="EMBL/GenBank/DDBJ databases">
        <title>Venturia inaequalis Genome Resource.</title>
        <authorList>
            <person name="Lichtner F.J."/>
        </authorList>
    </citation>
    <scope>NUCLEOTIDE SEQUENCE [LARGE SCALE GENOMIC DNA]</scope>
    <source>
        <strain evidence="2 3">120213</strain>
    </source>
</reference>
<feature type="region of interest" description="Disordered" evidence="1">
    <location>
        <begin position="674"/>
        <end position="719"/>
    </location>
</feature>